<proteinExistence type="predicted"/>
<dbReference type="OMA" id="QHLMQTK"/>
<accession>A0A0P1A418</accession>
<feature type="coiled-coil region" evidence="1">
    <location>
        <begin position="376"/>
        <end position="403"/>
    </location>
</feature>
<dbReference type="AlphaFoldDB" id="A0A0P1A418"/>
<protein>
    <submittedName>
        <fullName evidence="2">Uncharacterized protein</fullName>
    </submittedName>
</protein>
<dbReference type="RefSeq" id="XP_024571607.1">
    <property type="nucleotide sequence ID" value="XM_024721959.1"/>
</dbReference>
<dbReference type="GeneID" id="36404105"/>
<keyword evidence="1" id="KW-0175">Coiled coil</keyword>
<evidence type="ECO:0000256" key="1">
    <source>
        <dbReference type="SAM" id="Coils"/>
    </source>
</evidence>
<dbReference type="OrthoDB" id="168469at2759"/>
<sequence>MEPPGATAQGRRSNSMPITELESTAPRLDKVSVVNHRGCTWPLKKTRSQMVAAWQGNGDFARIRQIQDPPVGGVSRSVLQRLLATPDLAPSTPLQSPRRRCSAASAAMVSMVHSPRAFATSTCVKVEKRDPTAQTVPYQCLSPMFSGFGSYESSSSCNSRCSSPTPLSLLPDGPIPSDDEEDVENEDHVTMLRHQVALLVKSLEDEKKRRASEQQLMQTKIIELQSLIRRNSNEVASTKVDAAKKTSSLQEAALTQNNDNEWLDDVRARRWSAPVDEMEGSSSGSCSLQKQTASDGGMCAEAQLTRLKARMHAIDIDAKREIQALRAQLEGVKRSHVLREKQLMHESTMKASALEQKHAIATTRLAQKAADCTALVEKLQTENKGLVTQIQAQEERLKQLEFAFTHKKTVNSSR</sequence>
<dbReference type="EMBL" id="CCYD01000033">
    <property type="protein sequence ID" value="CEG35238.1"/>
    <property type="molecule type" value="Genomic_DNA"/>
</dbReference>
<organism evidence="2 3">
    <name type="scientific">Plasmopara halstedii</name>
    <name type="common">Downy mildew of sunflower</name>
    <dbReference type="NCBI Taxonomy" id="4781"/>
    <lineage>
        <taxon>Eukaryota</taxon>
        <taxon>Sar</taxon>
        <taxon>Stramenopiles</taxon>
        <taxon>Oomycota</taxon>
        <taxon>Peronosporomycetes</taxon>
        <taxon>Peronosporales</taxon>
        <taxon>Peronosporaceae</taxon>
        <taxon>Plasmopara</taxon>
    </lineage>
</organism>
<reference evidence="3" key="1">
    <citation type="submission" date="2014-09" db="EMBL/GenBank/DDBJ databases">
        <authorList>
            <person name="Sharma Rahul"/>
            <person name="Thines Marco"/>
        </authorList>
    </citation>
    <scope>NUCLEOTIDE SEQUENCE [LARGE SCALE GENOMIC DNA]</scope>
</reference>
<evidence type="ECO:0000313" key="2">
    <source>
        <dbReference type="EMBL" id="CEG35238.1"/>
    </source>
</evidence>
<dbReference type="Proteomes" id="UP000054928">
    <property type="component" value="Unassembled WGS sequence"/>
</dbReference>
<evidence type="ECO:0000313" key="3">
    <source>
        <dbReference type="Proteomes" id="UP000054928"/>
    </source>
</evidence>
<name>A0A0P1A418_PLAHL</name>
<keyword evidence="3" id="KW-1185">Reference proteome</keyword>